<sequence length="64" mass="7511">MPGPYPGVMEISRDGGWCKECNLQHRDTISRRREGDTLIYWRSVGPHWVRHFNSADEAKAYDYV</sequence>
<proteinExistence type="predicted"/>
<name>A0A6J5QU65_9CAUD</name>
<evidence type="ECO:0000313" key="1">
    <source>
        <dbReference type="EMBL" id="CAB4188120.1"/>
    </source>
</evidence>
<organism evidence="1">
    <name type="scientific">uncultured Caudovirales phage</name>
    <dbReference type="NCBI Taxonomy" id="2100421"/>
    <lineage>
        <taxon>Viruses</taxon>
        <taxon>Duplodnaviria</taxon>
        <taxon>Heunggongvirae</taxon>
        <taxon>Uroviricota</taxon>
        <taxon>Caudoviricetes</taxon>
        <taxon>Peduoviridae</taxon>
        <taxon>Maltschvirus</taxon>
        <taxon>Maltschvirus maltsch</taxon>
    </lineage>
</organism>
<gene>
    <name evidence="1" type="ORF">UFOVP1165_13</name>
</gene>
<accession>A0A6J5QU65</accession>
<reference evidence="1" key="1">
    <citation type="submission" date="2020-05" db="EMBL/GenBank/DDBJ databases">
        <authorList>
            <person name="Chiriac C."/>
            <person name="Salcher M."/>
            <person name="Ghai R."/>
            <person name="Kavagutti S V."/>
        </authorList>
    </citation>
    <scope>NUCLEOTIDE SEQUENCE</scope>
</reference>
<dbReference type="EMBL" id="LR797120">
    <property type="protein sequence ID" value="CAB4188120.1"/>
    <property type="molecule type" value="Genomic_DNA"/>
</dbReference>
<protein>
    <submittedName>
        <fullName evidence="1">Uncharacterized protein</fullName>
    </submittedName>
</protein>